<keyword evidence="3" id="KW-1185">Reference proteome</keyword>
<keyword evidence="1" id="KW-0732">Signal</keyword>
<name>A0A543AXP8_9ACTN</name>
<feature type="chain" id="PRO_5022191417" description="Secreted protein" evidence="1">
    <location>
        <begin position="28"/>
        <end position="81"/>
    </location>
</feature>
<comment type="caution">
    <text evidence="2">The sequence shown here is derived from an EMBL/GenBank/DDBJ whole genome shotgun (WGS) entry which is preliminary data.</text>
</comment>
<proteinExistence type="predicted"/>
<dbReference type="RefSeq" id="WP_142040035.1">
    <property type="nucleotide sequence ID" value="NZ_JBHTGS010000001.1"/>
</dbReference>
<dbReference type="EMBL" id="VFOW01000001">
    <property type="protein sequence ID" value="TQL77323.1"/>
    <property type="molecule type" value="Genomic_DNA"/>
</dbReference>
<accession>A0A543AXP8</accession>
<evidence type="ECO:0000313" key="2">
    <source>
        <dbReference type="EMBL" id="TQL77323.1"/>
    </source>
</evidence>
<dbReference type="InParanoid" id="A0A543AXP8"/>
<dbReference type="Proteomes" id="UP000317043">
    <property type="component" value="Unassembled WGS sequence"/>
</dbReference>
<protein>
    <recommendedName>
        <fullName evidence="4">Secreted protein</fullName>
    </recommendedName>
</protein>
<evidence type="ECO:0000256" key="1">
    <source>
        <dbReference type="SAM" id="SignalP"/>
    </source>
</evidence>
<feature type="signal peptide" evidence="1">
    <location>
        <begin position="1"/>
        <end position="27"/>
    </location>
</feature>
<reference evidence="2 3" key="1">
    <citation type="submission" date="2019-06" db="EMBL/GenBank/DDBJ databases">
        <title>Sequencing the genomes of 1000 actinobacteria strains.</title>
        <authorList>
            <person name="Klenk H.-P."/>
        </authorList>
    </citation>
    <scope>NUCLEOTIDE SEQUENCE [LARGE SCALE GENOMIC DNA]</scope>
    <source>
        <strain evidence="2 3">DSM 45928</strain>
    </source>
</reference>
<organism evidence="2 3">
    <name type="scientific">Stackebrandtia endophytica</name>
    <dbReference type="NCBI Taxonomy" id="1496996"/>
    <lineage>
        <taxon>Bacteria</taxon>
        <taxon>Bacillati</taxon>
        <taxon>Actinomycetota</taxon>
        <taxon>Actinomycetes</taxon>
        <taxon>Glycomycetales</taxon>
        <taxon>Glycomycetaceae</taxon>
        <taxon>Stackebrandtia</taxon>
    </lineage>
</organism>
<sequence>MRRLTMAIAAVAAASAIALAVPGSALAAETAQVPEGSLLINDTVYHDPSGCLKDDPRLKKSSWIESEPIGKDCAGAVFLFL</sequence>
<evidence type="ECO:0008006" key="4">
    <source>
        <dbReference type="Google" id="ProtNLM"/>
    </source>
</evidence>
<dbReference type="AlphaFoldDB" id="A0A543AXP8"/>
<gene>
    <name evidence="2" type="ORF">FB566_2881</name>
</gene>
<evidence type="ECO:0000313" key="3">
    <source>
        <dbReference type="Proteomes" id="UP000317043"/>
    </source>
</evidence>